<dbReference type="InterPro" id="IPR027381">
    <property type="entry name" value="LytR/CpsA/Psr_C"/>
</dbReference>
<dbReference type="Pfam" id="PF13399">
    <property type="entry name" value="LytR_C"/>
    <property type="match status" value="1"/>
</dbReference>
<feature type="compositionally biased region" description="Polar residues" evidence="1">
    <location>
        <begin position="161"/>
        <end position="173"/>
    </location>
</feature>
<name>A0A645DXQ4_9ZZZZ</name>
<sequence length="262" mass="28654">MRYRDGEGDIGRIQRQQQFMKAVFNEVASPTVITKIPAIIREVSATIETDLSTSEMLNFAQILNDAYKKGLKTDMVPGKPAYIDEVSYWLPDLMALRSHMAKTLDVKMEDKYVTASRIEATEYETSIPKEMKVVEVPKAVQQPKVPTEANKSKQSEKSDAAKTSNNQQTTSGSKVRVEVINASGSADAGSKAAAALRSQGFEVVGVSTLTTPYPNTVIISNSTSSSVLNKFSGLPFKYKLQVNKDEDAGTQATVVIGKDYLK</sequence>
<accession>A0A645DXQ4</accession>
<gene>
    <name evidence="3" type="primary">lytR_51</name>
    <name evidence="3" type="ORF">SDC9_141238</name>
</gene>
<feature type="compositionally biased region" description="Basic and acidic residues" evidence="1">
    <location>
        <begin position="150"/>
        <end position="160"/>
    </location>
</feature>
<dbReference type="PANTHER" id="PTHR33392">
    <property type="entry name" value="POLYISOPRENYL-TEICHOIC ACID--PEPTIDOGLYCAN TEICHOIC ACID TRANSFERASE TAGU"/>
    <property type="match status" value="1"/>
</dbReference>
<proteinExistence type="predicted"/>
<organism evidence="3">
    <name type="scientific">bioreactor metagenome</name>
    <dbReference type="NCBI Taxonomy" id="1076179"/>
    <lineage>
        <taxon>unclassified sequences</taxon>
        <taxon>metagenomes</taxon>
        <taxon>ecological metagenomes</taxon>
    </lineage>
</organism>
<feature type="domain" description="LytR/CpsA/Psr regulator C-terminal" evidence="2">
    <location>
        <begin position="175"/>
        <end position="260"/>
    </location>
</feature>
<evidence type="ECO:0000259" key="2">
    <source>
        <dbReference type="Pfam" id="PF13399"/>
    </source>
</evidence>
<reference evidence="3" key="1">
    <citation type="submission" date="2019-08" db="EMBL/GenBank/DDBJ databases">
        <authorList>
            <person name="Kucharzyk K."/>
            <person name="Murdoch R.W."/>
            <person name="Higgins S."/>
            <person name="Loffler F."/>
        </authorList>
    </citation>
    <scope>NUCLEOTIDE SEQUENCE</scope>
</reference>
<comment type="caution">
    <text evidence="3">The sequence shown here is derived from an EMBL/GenBank/DDBJ whole genome shotgun (WGS) entry which is preliminary data.</text>
</comment>
<feature type="region of interest" description="Disordered" evidence="1">
    <location>
        <begin position="138"/>
        <end position="176"/>
    </location>
</feature>
<dbReference type="AlphaFoldDB" id="A0A645DXQ4"/>
<dbReference type="EMBL" id="VSSQ01040788">
    <property type="protein sequence ID" value="MPM94095.1"/>
    <property type="molecule type" value="Genomic_DNA"/>
</dbReference>
<dbReference type="Gene3D" id="3.40.630.190">
    <property type="entry name" value="LCP protein"/>
    <property type="match status" value="1"/>
</dbReference>
<evidence type="ECO:0000313" key="3">
    <source>
        <dbReference type="EMBL" id="MPM94095.1"/>
    </source>
</evidence>
<dbReference type="Gene3D" id="3.30.70.2390">
    <property type="match status" value="1"/>
</dbReference>
<dbReference type="PANTHER" id="PTHR33392:SF6">
    <property type="entry name" value="POLYISOPRENYL-TEICHOIC ACID--PEPTIDOGLYCAN TEICHOIC ACID TRANSFERASE TAGU"/>
    <property type="match status" value="1"/>
</dbReference>
<dbReference type="InterPro" id="IPR050922">
    <property type="entry name" value="LytR/CpsA/Psr_CW_biosynth"/>
</dbReference>
<protein>
    <submittedName>
        <fullName evidence="3">Transcriptional regulator LytR</fullName>
    </submittedName>
</protein>
<evidence type="ECO:0000256" key="1">
    <source>
        <dbReference type="SAM" id="MobiDB-lite"/>
    </source>
</evidence>